<comment type="caution">
    <text evidence="2">The sequence shown here is derived from an EMBL/GenBank/DDBJ whole genome shotgun (WGS) entry which is preliminary data.</text>
</comment>
<dbReference type="RefSeq" id="WP_236628707.1">
    <property type="nucleotide sequence ID" value="NZ_JACHBQ010000001.1"/>
</dbReference>
<keyword evidence="1" id="KW-0472">Membrane</keyword>
<dbReference type="AlphaFoldDB" id="A0A7W8ZX73"/>
<feature type="transmembrane region" description="Helical" evidence="1">
    <location>
        <begin position="236"/>
        <end position="257"/>
    </location>
</feature>
<accession>A0A7W8ZX73</accession>
<keyword evidence="1" id="KW-1133">Transmembrane helix</keyword>
<dbReference type="Gene3D" id="3.40.50.10320">
    <property type="entry name" value="LmbE-like"/>
    <property type="match status" value="1"/>
</dbReference>
<feature type="transmembrane region" description="Helical" evidence="1">
    <location>
        <begin position="210"/>
        <end position="230"/>
    </location>
</feature>
<feature type="transmembrane region" description="Helical" evidence="1">
    <location>
        <begin position="269"/>
        <end position="287"/>
    </location>
</feature>
<dbReference type="Proteomes" id="UP000561726">
    <property type="component" value="Unassembled WGS sequence"/>
</dbReference>
<protein>
    <submittedName>
        <fullName evidence="2">LmbE family N-acetylglucosaminyl deacetylase</fullName>
    </submittedName>
</protein>
<feature type="transmembrane region" description="Helical" evidence="1">
    <location>
        <begin position="293"/>
        <end position="318"/>
    </location>
</feature>
<evidence type="ECO:0000256" key="1">
    <source>
        <dbReference type="SAM" id="Phobius"/>
    </source>
</evidence>
<reference evidence="2 3" key="1">
    <citation type="submission" date="2020-08" db="EMBL/GenBank/DDBJ databases">
        <title>Sequencing the genomes of 1000 actinobacteria strains.</title>
        <authorList>
            <person name="Klenk H.-P."/>
        </authorList>
    </citation>
    <scope>NUCLEOTIDE SEQUENCE [LARGE SCALE GENOMIC DNA]</scope>
    <source>
        <strain evidence="2 3">DSM 21065</strain>
    </source>
</reference>
<evidence type="ECO:0000313" key="3">
    <source>
        <dbReference type="Proteomes" id="UP000561726"/>
    </source>
</evidence>
<sequence>MGPMVMSGSGESIVFVHGHPGDESWLTGGTIARLNGDGATSLVLYEADAESDGSLAPAVGATVTAALGELGVTRWRGLPAASAAERGLADALTEALAEEWATAVVIGTVSDALRLDATAAAHAARLPVFLCRRVADAAVQRLVAIDVSDHLEQKLRALAHFPSRWQVEGTAVTVAGGPTAPVSGSEAFARLDPPRTLQAAEVPTTMLNRVLAGVLGVLAGVTFGVLGTLAHQSAAVIGPVTIPVGLILALVAVSALLVGLRLVLGNRTVALLAATGLLITIFLLSLRGAGGSVLVPAGLTGTLWTVVPALVAALVLAWPKIPTRR</sequence>
<gene>
    <name evidence="2" type="ORF">BJ997_002442</name>
</gene>
<keyword evidence="1" id="KW-0812">Transmembrane</keyword>
<name>A0A7W8ZX73_9MICO</name>
<organism evidence="2 3">
    <name type="scientific">Cryobacterium roopkundense</name>
    <dbReference type="NCBI Taxonomy" id="1001240"/>
    <lineage>
        <taxon>Bacteria</taxon>
        <taxon>Bacillati</taxon>
        <taxon>Actinomycetota</taxon>
        <taxon>Actinomycetes</taxon>
        <taxon>Micrococcales</taxon>
        <taxon>Microbacteriaceae</taxon>
        <taxon>Cryobacterium</taxon>
    </lineage>
</organism>
<dbReference type="SUPFAM" id="SSF102588">
    <property type="entry name" value="LmbE-like"/>
    <property type="match status" value="1"/>
</dbReference>
<dbReference type="InterPro" id="IPR024078">
    <property type="entry name" value="LmbE-like_dom_sf"/>
</dbReference>
<evidence type="ECO:0000313" key="2">
    <source>
        <dbReference type="EMBL" id="MBB5641894.1"/>
    </source>
</evidence>
<dbReference type="EMBL" id="JACHBQ010000001">
    <property type="protein sequence ID" value="MBB5641894.1"/>
    <property type="molecule type" value="Genomic_DNA"/>
</dbReference>
<proteinExistence type="predicted"/>